<feature type="non-terminal residue" evidence="3">
    <location>
        <position position="1"/>
    </location>
</feature>
<keyword evidence="4" id="KW-1185">Reference proteome</keyword>
<gene>
    <name evidence="3" type="primary">Pelp1_0</name>
    <name evidence="3" type="ORF">MOLATE_R17182</name>
</gene>
<proteinExistence type="predicted"/>
<dbReference type="PANTHER" id="PTHR34105:SF1">
    <property type="entry name" value="PROLINE-, GLUTAMIC ACID- AND LEUCINE-RICH PROTEIN 1"/>
    <property type="match status" value="1"/>
</dbReference>
<feature type="non-terminal residue" evidence="3">
    <location>
        <position position="119"/>
    </location>
</feature>
<dbReference type="InterPro" id="IPR012980">
    <property type="entry name" value="PELP1_middle"/>
</dbReference>
<comment type="caution">
    <text evidence="3">The sequence shown here is derived from an EMBL/GenBank/DDBJ whole genome shotgun (WGS) entry which is preliminary data.</text>
</comment>
<evidence type="ECO:0000256" key="1">
    <source>
        <dbReference type="SAM" id="MobiDB-lite"/>
    </source>
</evidence>
<dbReference type="GO" id="GO:0005634">
    <property type="term" value="C:nucleus"/>
    <property type="evidence" value="ECO:0007669"/>
    <property type="project" value="TreeGrafter"/>
</dbReference>
<dbReference type="Proteomes" id="UP000553862">
    <property type="component" value="Unassembled WGS sequence"/>
</dbReference>
<dbReference type="Pfam" id="PF08166">
    <property type="entry name" value="PELP1_HEAT"/>
    <property type="match status" value="1"/>
</dbReference>
<name>A0A7L3UUF4_MOLAT</name>
<dbReference type="EMBL" id="VZUF01129363">
    <property type="protein sequence ID" value="NXV55792.1"/>
    <property type="molecule type" value="Genomic_DNA"/>
</dbReference>
<sequence length="119" mass="12819">WGSLLGRLFPQVLSSWSGPRDPPPGQERPFGAVRSRLYQVLELWVQVAGAASGILQSPGSPSEALLAQLLSDISAPCEATKVRPKTLLEPQNPSLHPKTAPCTPKMPPLYPKTPSFVPQ</sequence>
<dbReference type="PANTHER" id="PTHR34105">
    <property type="entry name" value="PROLINE-, GLUTAMIC ACID- AND LEUCINE-RICH PROTEIN 1"/>
    <property type="match status" value="1"/>
</dbReference>
<dbReference type="GO" id="GO:0006364">
    <property type="term" value="P:rRNA processing"/>
    <property type="evidence" value="ECO:0007669"/>
    <property type="project" value="TreeGrafter"/>
</dbReference>
<reference evidence="3 4" key="1">
    <citation type="submission" date="2019-09" db="EMBL/GenBank/DDBJ databases">
        <title>Bird 10,000 Genomes (B10K) Project - Family phase.</title>
        <authorList>
            <person name="Zhang G."/>
        </authorList>
    </citation>
    <scope>NUCLEOTIDE SEQUENCE [LARGE SCALE GENOMIC DNA]</scope>
    <source>
        <strain evidence="3">OUT-0049</strain>
        <tissue evidence="3">Muscle</tissue>
    </source>
</reference>
<protein>
    <submittedName>
        <fullName evidence="3">PELP1 protein</fullName>
    </submittedName>
</protein>
<dbReference type="AlphaFoldDB" id="A0A7L3UUF4"/>
<accession>A0A7L3UUF4</accession>
<evidence type="ECO:0000313" key="4">
    <source>
        <dbReference type="Proteomes" id="UP000553862"/>
    </source>
</evidence>
<feature type="domain" description="PELP1 middle" evidence="2">
    <location>
        <begin position="29"/>
        <end position="84"/>
    </location>
</feature>
<organism evidence="3 4">
    <name type="scientific">Molothrus ater</name>
    <name type="common">Brown-headed cowbird</name>
    <dbReference type="NCBI Taxonomy" id="84834"/>
    <lineage>
        <taxon>Eukaryota</taxon>
        <taxon>Metazoa</taxon>
        <taxon>Chordata</taxon>
        <taxon>Craniata</taxon>
        <taxon>Vertebrata</taxon>
        <taxon>Euteleostomi</taxon>
        <taxon>Archelosauria</taxon>
        <taxon>Archosauria</taxon>
        <taxon>Dinosauria</taxon>
        <taxon>Saurischia</taxon>
        <taxon>Theropoda</taxon>
        <taxon>Coelurosauria</taxon>
        <taxon>Aves</taxon>
        <taxon>Neognathae</taxon>
        <taxon>Neoaves</taxon>
        <taxon>Telluraves</taxon>
        <taxon>Australaves</taxon>
        <taxon>Passeriformes</taxon>
        <taxon>Passeroidea</taxon>
        <taxon>Icteridae</taxon>
        <taxon>Molothrus</taxon>
    </lineage>
</organism>
<evidence type="ECO:0000259" key="2">
    <source>
        <dbReference type="Pfam" id="PF08166"/>
    </source>
</evidence>
<evidence type="ECO:0000313" key="3">
    <source>
        <dbReference type="EMBL" id="NXV55792.1"/>
    </source>
</evidence>
<feature type="region of interest" description="Disordered" evidence="1">
    <location>
        <begin position="87"/>
        <end position="119"/>
    </location>
</feature>